<keyword evidence="1" id="KW-0732">Signal</keyword>
<accession>G7Z9J1</accession>
<dbReference type="PANTHER" id="PTHR36573">
    <property type="entry name" value="INTERMEMBRANE PHOSPHOLIPID TRANSPORT SYSTEM BINDING PROTEIN MLAC"/>
    <property type="match status" value="1"/>
</dbReference>
<dbReference type="InterPro" id="IPR008869">
    <property type="entry name" value="MlaC/ttg2D"/>
</dbReference>
<dbReference type="KEGG" id="ali:AZOLI_0752"/>
<dbReference type="Gene3D" id="3.10.450.710">
    <property type="entry name" value="Tgt2/MlaC"/>
    <property type="match status" value="1"/>
</dbReference>
<dbReference type="PROSITE" id="PS51318">
    <property type="entry name" value="TAT"/>
    <property type="match status" value="1"/>
</dbReference>
<gene>
    <name evidence="2" type="ordered locus">AZOLI_0752</name>
</gene>
<dbReference type="RefSeq" id="WP_014247145.1">
    <property type="nucleotide sequence ID" value="NC_016622.1"/>
</dbReference>
<protein>
    <submittedName>
        <fullName evidence="2">ABC transporter involved in resistance to organic solvents</fullName>
    </submittedName>
</protein>
<sequence length="224" mass="24440">MTVDNAAATATFRPTMLTRRKFVACAALLAVSGWAGHTLISPAAAQGADQGASAFIQKLGNDAIATFSDKSLSRDQAIQRFRTLLYAGFDVPYIGRWVLGRYWNSANEAQRAEYQKLFEQLIVNTYAERFVEYSGETFKITGTSPAGEADTMVTTQIVRPNGPPVNVSWRVRKAGADFKIIDVVVENVSMGVTQRQEFASVVEQNGGRIDGLIQALRQKVGRAG</sequence>
<dbReference type="PANTHER" id="PTHR36573:SF1">
    <property type="entry name" value="INTERMEMBRANE PHOSPHOLIPID TRANSPORT SYSTEM BINDING PROTEIN MLAC"/>
    <property type="match status" value="1"/>
</dbReference>
<dbReference type="InterPro" id="IPR042245">
    <property type="entry name" value="Tgt2/MlaC_sf"/>
</dbReference>
<dbReference type="Pfam" id="PF05494">
    <property type="entry name" value="MlaC"/>
    <property type="match status" value="1"/>
</dbReference>
<dbReference type="AlphaFoldDB" id="G7Z9J1"/>
<dbReference type="HOGENOM" id="CLU_094502_1_0_5"/>
<dbReference type="Proteomes" id="UP000005667">
    <property type="component" value="Chromosome"/>
</dbReference>
<evidence type="ECO:0000313" key="2">
    <source>
        <dbReference type="EMBL" id="CBS86107.1"/>
    </source>
</evidence>
<feature type="chain" id="PRO_5003506731" evidence="1">
    <location>
        <begin position="36"/>
        <end position="224"/>
    </location>
</feature>
<reference evidence="3" key="1">
    <citation type="journal article" date="2011" name="PLoS Genet.">
        <title>Azospirillum genomes reveal transition of bacteria from aquatic to terrestrial environments.</title>
        <authorList>
            <person name="Wisniewski-Dye F."/>
            <person name="Borziak K."/>
            <person name="Khalsa-Moyers G."/>
            <person name="Alexandre G."/>
            <person name="Sukharnikov L.O."/>
            <person name="Wuichet K."/>
            <person name="Hurst G.B."/>
            <person name="McDonald W.H."/>
            <person name="Robertson J.S."/>
            <person name="Barbe V."/>
            <person name="Calteau A."/>
            <person name="Rouy Z."/>
            <person name="Mangenot S."/>
            <person name="Prigent-Combaret C."/>
            <person name="Normand P."/>
            <person name="Boyer M."/>
            <person name="Siguier P."/>
            <person name="Dessaux Y."/>
            <person name="Elmerich C."/>
            <person name="Condemine G."/>
            <person name="Krishnen G."/>
            <person name="Kennedy I."/>
            <person name="Paterson A.H."/>
            <person name="Gonzalez V."/>
            <person name="Mavingui P."/>
            <person name="Zhulin I.B."/>
        </authorList>
    </citation>
    <scope>NUCLEOTIDE SEQUENCE [LARGE SCALE GENOMIC DNA]</scope>
    <source>
        <strain evidence="3">4B</strain>
    </source>
</reference>
<keyword evidence="3" id="KW-1185">Reference proteome</keyword>
<name>G7Z9J1_AZOL4</name>
<evidence type="ECO:0000313" key="3">
    <source>
        <dbReference type="Proteomes" id="UP000005667"/>
    </source>
</evidence>
<evidence type="ECO:0000256" key="1">
    <source>
        <dbReference type="SAM" id="SignalP"/>
    </source>
</evidence>
<organism evidence="2 3">
    <name type="scientific">Azospirillum lipoferum (strain 4B)</name>
    <dbReference type="NCBI Taxonomy" id="862719"/>
    <lineage>
        <taxon>Bacteria</taxon>
        <taxon>Pseudomonadati</taxon>
        <taxon>Pseudomonadota</taxon>
        <taxon>Alphaproteobacteria</taxon>
        <taxon>Rhodospirillales</taxon>
        <taxon>Azospirillaceae</taxon>
        <taxon>Azospirillum</taxon>
    </lineage>
</organism>
<proteinExistence type="predicted"/>
<feature type="signal peptide" evidence="1">
    <location>
        <begin position="1"/>
        <end position="35"/>
    </location>
</feature>
<dbReference type="STRING" id="862719.AZOLI_0752"/>
<dbReference type="InterPro" id="IPR006311">
    <property type="entry name" value="TAT_signal"/>
</dbReference>
<dbReference type="EMBL" id="FQ311868">
    <property type="protein sequence ID" value="CBS86107.1"/>
    <property type="molecule type" value="Genomic_DNA"/>
</dbReference>